<feature type="chain" id="PRO_5015772392" evidence="1">
    <location>
        <begin position="33"/>
        <end position="336"/>
    </location>
</feature>
<dbReference type="Gene3D" id="2.30.180.10">
    <property type="entry name" value="FAS1 domain"/>
    <property type="match status" value="2"/>
</dbReference>
<organism evidence="3 4">
    <name type="scientific">Mangrovibacterium marinum</name>
    <dbReference type="NCBI Taxonomy" id="1639118"/>
    <lineage>
        <taxon>Bacteria</taxon>
        <taxon>Pseudomonadati</taxon>
        <taxon>Bacteroidota</taxon>
        <taxon>Bacteroidia</taxon>
        <taxon>Marinilabiliales</taxon>
        <taxon>Prolixibacteraceae</taxon>
        <taxon>Mangrovibacterium</taxon>
    </lineage>
</organism>
<reference evidence="3 4" key="1">
    <citation type="submission" date="2018-04" db="EMBL/GenBank/DDBJ databases">
        <title>Genomic Encyclopedia of Archaeal and Bacterial Type Strains, Phase II (KMG-II): from individual species to whole genera.</title>
        <authorList>
            <person name="Goeker M."/>
        </authorList>
    </citation>
    <scope>NUCLEOTIDE SEQUENCE [LARGE SCALE GENOMIC DNA]</scope>
    <source>
        <strain evidence="3 4">DSM 28823</strain>
    </source>
</reference>
<evidence type="ECO:0000313" key="4">
    <source>
        <dbReference type="Proteomes" id="UP000243525"/>
    </source>
</evidence>
<protein>
    <submittedName>
        <fullName evidence="3">Putative surface protein with fasciclin (FAS1) repeats</fullName>
    </submittedName>
</protein>
<dbReference type="PANTHER" id="PTHR10900">
    <property type="entry name" value="PERIOSTIN-RELATED"/>
    <property type="match status" value="1"/>
</dbReference>
<dbReference type="InterPro" id="IPR036378">
    <property type="entry name" value="FAS1_dom_sf"/>
</dbReference>
<dbReference type="SUPFAM" id="SSF82153">
    <property type="entry name" value="FAS1 domain"/>
    <property type="match status" value="2"/>
</dbReference>
<dbReference type="Proteomes" id="UP000243525">
    <property type="component" value="Unassembled WGS sequence"/>
</dbReference>
<sequence length="336" mass="36234">MKTLNFRHSIHPFFAISILVLLASLLFTSCNDDDDDDMVMQPTPENIVGVLDQITESPESYMTDDTKSARLKATKPKFKHLRQALVKTKLVSTVASTELTVFAPTDEAFNMLFEQLGIDGIDDLTAEQLTPILLYHVVGGKVSSGKLSNGYVETVNGSAIRVDLTDGVMINDAQVTIADLHAANGIIHIIDKVLLPPSMNLVETALSYDPEFSILVQAVVKADLQETLETGGPFTVFAPTNDAFVALLGELGLPDLDAIPTETLVEVLKYHVVAGRVYSSDLVSGEVSSLNGTFSVNTSTLTITDAQTREANLIPSLLNVQATNGVIHVIDKVLLP</sequence>
<evidence type="ECO:0000313" key="3">
    <source>
        <dbReference type="EMBL" id="PTN10262.1"/>
    </source>
</evidence>
<dbReference type="PROSITE" id="PS50213">
    <property type="entry name" value="FAS1"/>
    <property type="match status" value="2"/>
</dbReference>
<feature type="signal peptide" evidence="1">
    <location>
        <begin position="1"/>
        <end position="32"/>
    </location>
</feature>
<dbReference type="AlphaFoldDB" id="A0A2T5C5W0"/>
<dbReference type="InterPro" id="IPR050904">
    <property type="entry name" value="Adhesion/Biosynth-related"/>
</dbReference>
<gene>
    <name evidence="3" type="ORF">C8N47_102247</name>
</gene>
<dbReference type="GO" id="GO:0005615">
    <property type="term" value="C:extracellular space"/>
    <property type="evidence" value="ECO:0007669"/>
    <property type="project" value="TreeGrafter"/>
</dbReference>
<dbReference type="FunFam" id="2.30.180.10:FF:000032">
    <property type="entry name" value="Fasciclin domain-containing protein, putative"/>
    <property type="match status" value="2"/>
</dbReference>
<dbReference type="SMART" id="SM00554">
    <property type="entry name" value="FAS1"/>
    <property type="match status" value="2"/>
</dbReference>
<name>A0A2T5C5W0_9BACT</name>
<dbReference type="RefSeq" id="WP_107821033.1">
    <property type="nucleotide sequence ID" value="NZ_OY782574.1"/>
</dbReference>
<evidence type="ECO:0000259" key="2">
    <source>
        <dbReference type="PROSITE" id="PS50213"/>
    </source>
</evidence>
<dbReference type="Pfam" id="PF02469">
    <property type="entry name" value="Fasciclin"/>
    <property type="match status" value="2"/>
</dbReference>
<dbReference type="PANTHER" id="PTHR10900:SF77">
    <property type="entry name" value="FI19380P1"/>
    <property type="match status" value="1"/>
</dbReference>
<dbReference type="OrthoDB" id="1119934at2"/>
<accession>A0A2T5C5W0</accession>
<keyword evidence="4" id="KW-1185">Reference proteome</keyword>
<dbReference type="PROSITE" id="PS51257">
    <property type="entry name" value="PROKAR_LIPOPROTEIN"/>
    <property type="match status" value="1"/>
</dbReference>
<proteinExistence type="predicted"/>
<dbReference type="InterPro" id="IPR000782">
    <property type="entry name" value="FAS1_domain"/>
</dbReference>
<evidence type="ECO:0000256" key="1">
    <source>
        <dbReference type="SAM" id="SignalP"/>
    </source>
</evidence>
<keyword evidence="1" id="KW-0732">Signal</keyword>
<feature type="domain" description="FAS1" evidence="2">
    <location>
        <begin position="65"/>
        <end position="194"/>
    </location>
</feature>
<feature type="domain" description="FAS1" evidence="2">
    <location>
        <begin position="199"/>
        <end position="334"/>
    </location>
</feature>
<dbReference type="EMBL" id="QAAD01000002">
    <property type="protein sequence ID" value="PTN10262.1"/>
    <property type="molecule type" value="Genomic_DNA"/>
</dbReference>
<comment type="caution">
    <text evidence="3">The sequence shown here is derived from an EMBL/GenBank/DDBJ whole genome shotgun (WGS) entry which is preliminary data.</text>
</comment>